<name>A0A1Z4C005_9GAMM</name>
<dbReference type="InterPro" id="IPR013762">
    <property type="entry name" value="Integrase-like_cat_sf"/>
</dbReference>
<dbReference type="InterPro" id="IPR050090">
    <property type="entry name" value="Tyrosine_recombinase_XerCD"/>
</dbReference>
<gene>
    <name evidence="5" type="ORF">CEK71_12615</name>
</gene>
<organism evidence="5 6">
    <name type="scientific">Methylovulum psychrotolerans</name>
    <dbReference type="NCBI Taxonomy" id="1704499"/>
    <lineage>
        <taxon>Bacteria</taxon>
        <taxon>Pseudomonadati</taxon>
        <taxon>Pseudomonadota</taxon>
        <taxon>Gammaproteobacteria</taxon>
        <taxon>Methylococcales</taxon>
        <taxon>Methylococcaceae</taxon>
        <taxon>Methylovulum</taxon>
    </lineage>
</organism>
<dbReference type="PANTHER" id="PTHR30349">
    <property type="entry name" value="PHAGE INTEGRASE-RELATED"/>
    <property type="match status" value="1"/>
</dbReference>
<sequence length="553" mass="61481">MTQALLNLDELALLRGWLHGLPMEALADFCGGDSPAPIIEECRTRLILKARRLQMAWGTGWLERGLPADPLALALRRIDVVQAAEDIVPGTAQPLAYWLRDNWLDKLAPLNLVTVADWQQAYQAAVGKTWWDDIAGLGSVTAKAIETELAGHFLGLLVKAKPPVAVIAYQTAIVPLAHFLVPGAMDGSAGNNRSPHSPFIPASDDYQALQCWLARLAPDSHTHRSYRREAERLLLWTVLVKHKALSSLDMVDMGDYRLFLADPQPAHLWVGAPQKKGHGAWKPFTGPLSLRSRRLSETILNSLFTFLVNQHYLLHNPLQALPKLKNPNSNRPLDIHRSFTEEQWQLLSGFLDRSQALSDGTEQLKWLRTRLLVQLAYTTGLRLHELANVTLGDIEIRQRQGQTQYWLTVLGKGQKLREVPLPLSLYSLMLDTYRQLTGTPLGRAAPDSPLIPPLRGPDSNCLTPLAIHKIVKEAFTLAADHLAAAHPETAEKLRQASTHWLRHTHGSLAVDRNIPLTMIRDNLGHSNIATTSYYVHADDDARHGAFAEGFGAD</sequence>
<dbReference type="Pfam" id="PF00589">
    <property type="entry name" value="Phage_integrase"/>
    <property type="match status" value="1"/>
</dbReference>
<evidence type="ECO:0000313" key="6">
    <source>
        <dbReference type="Proteomes" id="UP000197019"/>
    </source>
</evidence>
<dbReference type="CDD" id="cd00397">
    <property type="entry name" value="DNA_BRE_C"/>
    <property type="match status" value="1"/>
</dbReference>
<dbReference type="Pfam" id="PF12482">
    <property type="entry name" value="DUF3701"/>
    <property type="match status" value="1"/>
</dbReference>
<dbReference type="KEGG" id="mpsy:CEK71_12615"/>
<dbReference type="InterPro" id="IPR022169">
    <property type="entry name" value="DUF3701"/>
</dbReference>
<dbReference type="InterPro" id="IPR002104">
    <property type="entry name" value="Integrase_catalytic"/>
</dbReference>
<feature type="domain" description="Tyr recombinase" evidence="4">
    <location>
        <begin position="334"/>
        <end position="547"/>
    </location>
</feature>
<accession>A0A1Z4C005</accession>
<keyword evidence="2" id="KW-0229">DNA integration</keyword>
<dbReference type="AlphaFoldDB" id="A0A1Z4C005"/>
<dbReference type="PROSITE" id="PS51898">
    <property type="entry name" value="TYR_RECOMBINASE"/>
    <property type="match status" value="1"/>
</dbReference>
<dbReference type="GO" id="GO:0006310">
    <property type="term" value="P:DNA recombination"/>
    <property type="evidence" value="ECO:0007669"/>
    <property type="project" value="UniProtKB-KW"/>
</dbReference>
<reference evidence="5 6" key="1">
    <citation type="submission" date="2017-06" db="EMBL/GenBank/DDBJ databases">
        <title>Genome Sequencing of the methanotroph Methylovulum psychrotolerants str. HV10-M2 isolated from a high-altitude environment.</title>
        <authorList>
            <person name="Mateos-Rivera A."/>
        </authorList>
    </citation>
    <scope>NUCLEOTIDE SEQUENCE [LARGE SCALE GENOMIC DNA]</scope>
    <source>
        <strain evidence="5 6">HV10_M2</strain>
    </source>
</reference>
<dbReference type="OrthoDB" id="8610787at2"/>
<dbReference type="Gene3D" id="1.10.443.10">
    <property type="entry name" value="Intergrase catalytic core"/>
    <property type="match status" value="1"/>
</dbReference>
<dbReference type="SUPFAM" id="SSF56349">
    <property type="entry name" value="DNA breaking-rejoining enzymes"/>
    <property type="match status" value="1"/>
</dbReference>
<evidence type="ECO:0000259" key="4">
    <source>
        <dbReference type="PROSITE" id="PS51898"/>
    </source>
</evidence>
<dbReference type="InterPro" id="IPR011010">
    <property type="entry name" value="DNA_brk_join_enz"/>
</dbReference>
<dbReference type="GO" id="GO:0015074">
    <property type="term" value="P:DNA integration"/>
    <property type="evidence" value="ECO:0007669"/>
    <property type="project" value="UniProtKB-KW"/>
</dbReference>
<evidence type="ECO:0000313" key="5">
    <source>
        <dbReference type="EMBL" id="ASF46850.1"/>
    </source>
</evidence>
<evidence type="ECO:0000256" key="3">
    <source>
        <dbReference type="ARBA" id="ARBA00023172"/>
    </source>
</evidence>
<dbReference type="GO" id="GO:0005737">
    <property type="term" value="C:cytoplasm"/>
    <property type="evidence" value="ECO:0007669"/>
    <property type="project" value="UniProtKB-SubCell"/>
</dbReference>
<keyword evidence="3" id="KW-0233">DNA recombination</keyword>
<proteinExistence type="predicted"/>
<dbReference type="Proteomes" id="UP000197019">
    <property type="component" value="Chromosome"/>
</dbReference>
<dbReference type="RefSeq" id="WP_088619722.1">
    <property type="nucleotide sequence ID" value="NZ_CP022129.1"/>
</dbReference>
<dbReference type="EMBL" id="CP022129">
    <property type="protein sequence ID" value="ASF46850.1"/>
    <property type="molecule type" value="Genomic_DNA"/>
</dbReference>
<dbReference type="GO" id="GO:0003677">
    <property type="term" value="F:DNA binding"/>
    <property type="evidence" value="ECO:0007669"/>
    <property type="project" value="InterPro"/>
</dbReference>
<evidence type="ECO:0000256" key="1">
    <source>
        <dbReference type="ARBA" id="ARBA00004496"/>
    </source>
</evidence>
<keyword evidence="6" id="KW-1185">Reference proteome</keyword>
<protein>
    <recommendedName>
        <fullName evidence="4">Tyr recombinase domain-containing protein</fullName>
    </recommendedName>
</protein>
<evidence type="ECO:0000256" key="2">
    <source>
        <dbReference type="ARBA" id="ARBA00022908"/>
    </source>
</evidence>
<dbReference type="PANTHER" id="PTHR30349:SF77">
    <property type="entry name" value="TYROSINE RECOMBINASE XERC"/>
    <property type="match status" value="1"/>
</dbReference>
<comment type="subcellular location">
    <subcellularLocation>
        <location evidence="1">Cytoplasm</location>
    </subcellularLocation>
</comment>